<keyword evidence="7" id="KW-0378">Hydrolase</keyword>
<evidence type="ECO:0000256" key="8">
    <source>
        <dbReference type="ARBA" id="ARBA00022807"/>
    </source>
</evidence>
<dbReference type="eggNOG" id="KOG0045">
    <property type="taxonomic scope" value="Eukaryota"/>
</dbReference>
<dbReference type="OMA" id="HYDEMEN"/>
<evidence type="ECO:0000256" key="3">
    <source>
        <dbReference type="ARBA" id="ARBA00022670"/>
    </source>
</evidence>
<evidence type="ECO:0000256" key="6">
    <source>
        <dbReference type="ARBA" id="ARBA00022771"/>
    </source>
</evidence>
<keyword evidence="14" id="KW-1185">Reference proteome</keyword>
<dbReference type="InterPro" id="IPR001300">
    <property type="entry name" value="Peptidase_C2_calpain_cat"/>
</dbReference>
<dbReference type="PROSITE" id="PS50203">
    <property type="entry name" value="CALPAIN_CAT"/>
    <property type="match status" value="1"/>
</dbReference>
<dbReference type="InterPro" id="IPR038765">
    <property type="entry name" value="Papain-like_cys_pep_sf"/>
</dbReference>
<evidence type="ECO:0000256" key="10">
    <source>
        <dbReference type="PIRSR" id="PIRSR622684-1"/>
    </source>
</evidence>
<keyword evidence="3" id="KW-0645">Protease</keyword>
<sequence>MQDVFSSEYGLNLQDYNQKSHELQLLGEKGVFYDEYFPPTKESLCEYWNLMPQQQQKVWEKIQWLRPNQIFDEFQGIDVFKEIEVNDIKQGILGDSYFLCSLSSLAERKEYILKLFHTKNYQKNGLYSIWLNIKGEWKNIIIDDRIPCIKGIPCFSKATGAELWVVLLEKAYAKAYGSYFKIEGGNPAIALRDLTGAPYQNLDSNNPDEVWNYLIQHDNNGKSDILICYTKSAHIKEEQNKLGILAGHAYSILDIKQIFDYQVNKQVGIIKIRNPWGKVEWNGDWSDNSLKWTPQLKEQLNLKNENDGSFWIQVEDFVKYYEGIGLCQIKDNYKCNSIKVDMDNQQNAAIVKLIIKQRQVGWITLNQDDSRFFKQDIYNYSFSTIIVTKHNFETNQIQWVSGNFDYDRNNDAFCIFEPGEYFVFVEVLWNQNYTRNIVINHENIDIVLPPGKEIILLCKFDALKDFSTSYNYKSSITLYPSNSVQFKYDESMFLKPNVFNDKISQAQNKSSAQREISITNFRLGPDNDIENLTTNIYQIEQIFVNSF</sequence>
<dbReference type="PANTHER" id="PTHR10183">
    <property type="entry name" value="CALPAIN"/>
    <property type="match status" value="1"/>
</dbReference>
<protein>
    <recommendedName>
        <fullName evidence="12">Calpain catalytic domain-containing protein</fullName>
    </recommendedName>
</protein>
<dbReference type="InParanoid" id="G0R1Z6"/>
<dbReference type="Gene3D" id="3.90.70.10">
    <property type="entry name" value="Cysteine proteinases"/>
    <property type="match status" value="1"/>
</dbReference>
<keyword evidence="2" id="KW-0597">Phosphoprotein</keyword>
<dbReference type="STRING" id="857967.G0R1Z6"/>
<feature type="active site" evidence="10">
    <location>
        <position position="274"/>
    </location>
</feature>
<dbReference type="GO" id="GO:0006508">
    <property type="term" value="P:proteolysis"/>
    <property type="evidence" value="ECO:0007669"/>
    <property type="project" value="UniProtKB-KW"/>
</dbReference>
<evidence type="ECO:0000256" key="1">
    <source>
        <dbReference type="ARBA" id="ARBA00007623"/>
    </source>
</evidence>
<dbReference type="OrthoDB" id="292944at2759"/>
<dbReference type="CDD" id="cd00044">
    <property type="entry name" value="CysPc"/>
    <property type="match status" value="1"/>
</dbReference>
<evidence type="ECO:0000313" key="14">
    <source>
        <dbReference type="Proteomes" id="UP000008983"/>
    </source>
</evidence>
<feature type="domain" description="Calpain catalytic" evidence="12">
    <location>
        <begin position="31"/>
        <end position="330"/>
    </location>
</feature>
<accession>G0R1Z6</accession>
<dbReference type="RefSeq" id="XP_004029757.1">
    <property type="nucleotide sequence ID" value="XM_004029709.1"/>
</dbReference>
<evidence type="ECO:0000256" key="7">
    <source>
        <dbReference type="ARBA" id="ARBA00022801"/>
    </source>
</evidence>
<evidence type="ECO:0000256" key="5">
    <source>
        <dbReference type="ARBA" id="ARBA00022737"/>
    </source>
</evidence>
<evidence type="ECO:0000259" key="12">
    <source>
        <dbReference type="PROSITE" id="PS50203"/>
    </source>
</evidence>
<dbReference type="InterPro" id="IPR022684">
    <property type="entry name" value="Calpain_cysteine_protease"/>
</dbReference>
<keyword evidence="8" id="KW-0788">Thiol protease</keyword>
<evidence type="ECO:0000256" key="2">
    <source>
        <dbReference type="ARBA" id="ARBA00022553"/>
    </source>
</evidence>
<evidence type="ECO:0000256" key="11">
    <source>
        <dbReference type="PROSITE-ProRule" id="PRU00239"/>
    </source>
</evidence>
<dbReference type="GeneID" id="14904598"/>
<feature type="active site" evidence="10">
    <location>
        <position position="248"/>
    </location>
</feature>
<name>G0R1Z6_ICHMU</name>
<dbReference type="SMART" id="SM00230">
    <property type="entry name" value="CysPc"/>
    <property type="match status" value="1"/>
</dbReference>
<proteinExistence type="inferred from homology"/>
<comment type="similarity">
    <text evidence="1">Belongs to the peptidase C2 family.</text>
</comment>
<reference evidence="13 14" key="1">
    <citation type="submission" date="2011-07" db="EMBL/GenBank/DDBJ databases">
        <authorList>
            <person name="Coyne R."/>
            <person name="Brami D."/>
            <person name="Johnson J."/>
            <person name="Hostetler J."/>
            <person name="Hannick L."/>
            <person name="Clark T."/>
            <person name="Cassidy-Hanley D."/>
            <person name="Inman J."/>
        </authorList>
    </citation>
    <scope>NUCLEOTIDE SEQUENCE [LARGE SCALE GENOMIC DNA]</scope>
    <source>
        <strain evidence="13 14">G5</strain>
    </source>
</reference>
<evidence type="ECO:0000256" key="9">
    <source>
        <dbReference type="ARBA" id="ARBA00022833"/>
    </source>
</evidence>
<gene>
    <name evidence="13" type="ORF">IMG5_173770</name>
</gene>
<dbReference type="SUPFAM" id="SSF54001">
    <property type="entry name" value="Cysteine proteinases"/>
    <property type="match status" value="1"/>
</dbReference>
<dbReference type="Pfam" id="PF00648">
    <property type="entry name" value="Peptidase_C2"/>
    <property type="match status" value="1"/>
</dbReference>
<keyword evidence="6" id="KW-0863">Zinc-finger</keyword>
<dbReference type="EMBL" id="GL984234">
    <property type="protein sequence ID" value="EGR28521.1"/>
    <property type="molecule type" value="Genomic_DNA"/>
</dbReference>
<evidence type="ECO:0000313" key="13">
    <source>
        <dbReference type="EMBL" id="EGR28521.1"/>
    </source>
</evidence>
<dbReference type="Proteomes" id="UP000008983">
    <property type="component" value="Unassembled WGS sequence"/>
</dbReference>
<dbReference type="PANTHER" id="PTHR10183:SF379">
    <property type="entry name" value="CALPAIN-5"/>
    <property type="match status" value="1"/>
</dbReference>
<dbReference type="AlphaFoldDB" id="G0R1Z6"/>
<keyword evidence="5" id="KW-0677">Repeat</keyword>
<dbReference type="FunFam" id="3.90.70.10:FF:000010">
    <property type="entry name" value="Calpain 15"/>
    <property type="match status" value="1"/>
</dbReference>
<keyword evidence="4" id="KW-0479">Metal-binding</keyword>
<dbReference type="GO" id="GO:0004198">
    <property type="term" value="F:calcium-dependent cysteine-type endopeptidase activity"/>
    <property type="evidence" value="ECO:0007669"/>
    <property type="project" value="InterPro"/>
</dbReference>
<comment type="caution">
    <text evidence="11">Lacks conserved residue(s) required for the propagation of feature annotation.</text>
</comment>
<dbReference type="GO" id="GO:0008270">
    <property type="term" value="F:zinc ion binding"/>
    <property type="evidence" value="ECO:0007669"/>
    <property type="project" value="UniProtKB-KW"/>
</dbReference>
<organism evidence="13 14">
    <name type="scientific">Ichthyophthirius multifiliis</name>
    <name type="common">White spot disease agent</name>
    <name type="synonym">Ich</name>
    <dbReference type="NCBI Taxonomy" id="5932"/>
    <lineage>
        <taxon>Eukaryota</taxon>
        <taxon>Sar</taxon>
        <taxon>Alveolata</taxon>
        <taxon>Ciliophora</taxon>
        <taxon>Intramacronucleata</taxon>
        <taxon>Oligohymenophorea</taxon>
        <taxon>Hymenostomatida</taxon>
        <taxon>Ophryoglenina</taxon>
        <taxon>Ichthyophthirius</taxon>
    </lineage>
</organism>
<keyword evidence="9" id="KW-0862">Zinc</keyword>
<dbReference type="PRINTS" id="PR00704">
    <property type="entry name" value="CALPAIN"/>
</dbReference>
<evidence type="ECO:0000256" key="4">
    <source>
        <dbReference type="ARBA" id="ARBA00022723"/>
    </source>
</evidence>